<protein>
    <submittedName>
        <fullName evidence="2">Cysteine peptidase family C39 domain-containing protein</fullName>
    </submittedName>
</protein>
<dbReference type="GO" id="GO:0005524">
    <property type="term" value="F:ATP binding"/>
    <property type="evidence" value="ECO:0007669"/>
    <property type="project" value="InterPro"/>
</dbReference>
<evidence type="ECO:0000259" key="1">
    <source>
        <dbReference type="Pfam" id="PF03412"/>
    </source>
</evidence>
<feature type="domain" description="Peptidase C39" evidence="1">
    <location>
        <begin position="13"/>
        <end position="73"/>
    </location>
</feature>
<dbReference type="Proteomes" id="UP001159329">
    <property type="component" value="Unassembled WGS sequence"/>
</dbReference>
<comment type="caution">
    <text evidence="2">The sequence shown here is derived from an EMBL/GenBank/DDBJ whole genome shotgun (WGS) entry which is preliminary data.</text>
</comment>
<dbReference type="AlphaFoldDB" id="A0AA42I7N0"/>
<organism evidence="2 3">
    <name type="scientific">Acinetobacter courvalinii</name>
    <dbReference type="NCBI Taxonomy" id="280147"/>
    <lineage>
        <taxon>Bacteria</taxon>
        <taxon>Pseudomonadati</taxon>
        <taxon>Pseudomonadota</taxon>
        <taxon>Gammaproteobacteria</taxon>
        <taxon>Moraxellales</taxon>
        <taxon>Moraxellaceae</taxon>
        <taxon>Acinetobacter</taxon>
    </lineage>
</organism>
<dbReference type="EMBL" id="JAOEEO010000001">
    <property type="protein sequence ID" value="MDH0562812.1"/>
    <property type="molecule type" value="Genomic_DNA"/>
</dbReference>
<sequence>MSLHIPEPLLQLEANCGVFALWLILKQYQTHIDIADLIQLCGHDRIDGTFTIALAVAMKKLGYTVSFYSAPDPNIDKNEKQYYVEAQRLGIPVEAALTYAEIQHAFESGYFVIVFYDTLQGVGNQSLLYSIDQQQVSFCDHFDMMSKAVFEQQRQADGICQQVIVIEQPTHAYPI</sequence>
<evidence type="ECO:0000313" key="2">
    <source>
        <dbReference type="EMBL" id="MDH0562812.1"/>
    </source>
</evidence>
<accession>A0AA42I7N0</accession>
<gene>
    <name evidence="2" type="ORF">N7644_03845</name>
</gene>
<dbReference type="InterPro" id="IPR005074">
    <property type="entry name" value="Peptidase_C39"/>
</dbReference>
<dbReference type="Pfam" id="PF03412">
    <property type="entry name" value="Peptidase_C39"/>
    <property type="match status" value="1"/>
</dbReference>
<dbReference type="Gene3D" id="3.90.70.10">
    <property type="entry name" value="Cysteine proteinases"/>
    <property type="match status" value="1"/>
</dbReference>
<dbReference type="GO" id="GO:0016020">
    <property type="term" value="C:membrane"/>
    <property type="evidence" value="ECO:0007669"/>
    <property type="project" value="InterPro"/>
</dbReference>
<dbReference type="GO" id="GO:0006508">
    <property type="term" value="P:proteolysis"/>
    <property type="evidence" value="ECO:0007669"/>
    <property type="project" value="InterPro"/>
</dbReference>
<evidence type="ECO:0000313" key="3">
    <source>
        <dbReference type="Proteomes" id="UP001159329"/>
    </source>
</evidence>
<proteinExistence type="predicted"/>
<reference evidence="2" key="1">
    <citation type="submission" date="2022-09" db="EMBL/GenBank/DDBJ databases">
        <title>Intensive care unit water sources are persistently colonized with multi-drug resistant bacteria and are the site of extensive horizontal gene transfer of antibiotic resistance genes.</title>
        <authorList>
            <person name="Diorio-Toth L."/>
        </authorList>
    </citation>
    <scope>NUCLEOTIDE SEQUENCE</scope>
    <source>
        <strain evidence="2">GD04005</strain>
    </source>
</reference>
<name>A0AA42I7N0_9GAMM</name>
<dbReference type="RefSeq" id="WP_279694482.1">
    <property type="nucleotide sequence ID" value="NZ_JAOEEO010000001.1"/>
</dbReference>
<dbReference type="GO" id="GO:0008233">
    <property type="term" value="F:peptidase activity"/>
    <property type="evidence" value="ECO:0007669"/>
    <property type="project" value="InterPro"/>
</dbReference>